<feature type="region of interest" description="Disordered" evidence="3">
    <location>
        <begin position="1"/>
        <end position="116"/>
    </location>
</feature>
<dbReference type="EMBL" id="JANBUL010000055">
    <property type="protein sequence ID" value="KAJ2783082.1"/>
    <property type="molecule type" value="Genomic_DNA"/>
</dbReference>
<dbReference type="InterPro" id="IPR011421">
    <property type="entry name" value="BCNT-C"/>
</dbReference>
<feature type="compositionally biased region" description="Acidic residues" evidence="3">
    <location>
        <begin position="14"/>
        <end position="30"/>
    </location>
</feature>
<gene>
    <name evidence="5" type="primary">SWC5</name>
    <name evidence="5" type="ORF">H4R18_001903</name>
</gene>
<feature type="compositionally biased region" description="Low complexity" evidence="3">
    <location>
        <begin position="83"/>
        <end position="100"/>
    </location>
</feature>
<protein>
    <recommendedName>
        <fullName evidence="2">SWR1-complex protein 5</fullName>
    </recommendedName>
</protein>
<comment type="similarity">
    <text evidence="1">Belongs to the SWC5 family.</text>
</comment>
<evidence type="ECO:0000256" key="3">
    <source>
        <dbReference type="SAM" id="MobiDB-lite"/>
    </source>
</evidence>
<dbReference type="AlphaFoldDB" id="A0A9W8HED2"/>
<comment type="caution">
    <text evidence="5">The sequence shown here is derived from an EMBL/GenBank/DDBJ whole genome shotgun (WGS) entry which is preliminary data.</text>
</comment>
<evidence type="ECO:0000313" key="5">
    <source>
        <dbReference type="EMBL" id="KAJ2783082.1"/>
    </source>
</evidence>
<dbReference type="InterPro" id="IPR027124">
    <property type="entry name" value="Swc5/CFDP1/2"/>
</dbReference>
<keyword evidence="6" id="KW-1185">Reference proteome</keyword>
<dbReference type="Proteomes" id="UP001140217">
    <property type="component" value="Unassembled WGS sequence"/>
</dbReference>
<evidence type="ECO:0000256" key="2">
    <source>
        <dbReference type="ARBA" id="ARBA00019138"/>
    </source>
</evidence>
<dbReference type="PROSITE" id="PS51279">
    <property type="entry name" value="BCNT_C"/>
    <property type="match status" value="1"/>
</dbReference>
<evidence type="ECO:0000256" key="1">
    <source>
        <dbReference type="ARBA" id="ARBA00010465"/>
    </source>
</evidence>
<feature type="compositionally biased region" description="Low complexity" evidence="3">
    <location>
        <begin position="49"/>
        <end position="61"/>
    </location>
</feature>
<proteinExistence type="inferred from homology"/>
<dbReference type="PANTHER" id="PTHR48407:SF1">
    <property type="entry name" value="CRANIOFACIAL DEVELOPMENT PROTEIN 1"/>
    <property type="match status" value="1"/>
</dbReference>
<name>A0A9W8HED2_9FUNG</name>
<dbReference type="Pfam" id="PF07572">
    <property type="entry name" value="BCNT"/>
    <property type="match status" value="1"/>
</dbReference>
<dbReference type="PANTHER" id="PTHR48407">
    <property type="entry name" value="CRANIOFACIAL DEVELOPMENT PROTEIN 1"/>
    <property type="match status" value="1"/>
</dbReference>
<accession>A0A9W8HED2</accession>
<dbReference type="OrthoDB" id="445677at2759"/>
<feature type="compositionally biased region" description="Acidic residues" evidence="3">
    <location>
        <begin position="37"/>
        <end position="48"/>
    </location>
</feature>
<dbReference type="GO" id="GO:0000812">
    <property type="term" value="C:Swr1 complex"/>
    <property type="evidence" value="ECO:0007669"/>
    <property type="project" value="TreeGrafter"/>
</dbReference>
<reference evidence="5" key="1">
    <citation type="submission" date="2022-07" db="EMBL/GenBank/DDBJ databases">
        <title>Phylogenomic reconstructions and comparative analyses of Kickxellomycotina fungi.</title>
        <authorList>
            <person name="Reynolds N.K."/>
            <person name="Stajich J.E."/>
            <person name="Barry K."/>
            <person name="Grigoriev I.V."/>
            <person name="Crous P."/>
            <person name="Smith M.E."/>
        </authorList>
    </citation>
    <scope>NUCLEOTIDE SEQUENCE</scope>
    <source>
        <strain evidence="5">NBRC 105414</strain>
    </source>
</reference>
<evidence type="ECO:0000259" key="4">
    <source>
        <dbReference type="PROSITE" id="PS51279"/>
    </source>
</evidence>
<feature type="domain" description="BCNT-C" evidence="4">
    <location>
        <begin position="103"/>
        <end position="179"/>
    </location>
</feature>
<organism evidence="5 6">
    <name type="scientific">Coemansia javaensis</name>
    <dbReference type="NCBI Taxonomy" id="2761396"/>
    <lineage>
        <taxon>Eukaryota</taxon>
        <taxon>Fungi</taxon>
        <taxon>Fungi incertae sedis</taxon>
        <taxon>Zoopagomycota</taxon>
        <taxon>Kickxellomycotina</taxon>
        <taxon>Kickxellomycetes</taxon>
        <taxon>Kickxellales</taxon>
        <taxon>Kickxellaceae</taxon>
        <taxon>Coemansia</taxon>
    </lineage>
</organism>
<sequence length="179" mass="19077">MSLADLYRDGASLSDDDDGGAFAPGEEDEASASGSEEGSDEDSDEDSDQGPGQEPGQGPAEGEAKRPADGAEAEADGPRKSARIASRSSAVPRPSTRPSAQPKRRASKFSKLAEQVEQRRAKKANTLDAARSAWAGFVAEAGIRGELDRANKDGYIERQAFLGRVDQRTFERTRPPARK</sequence>
<evidence type="ECO:0000313" key="6">
    <source>
        <dbReference type="Proteomes" id="UP001140217"/>
    </source>
</evidence>